<dbReference type="InterPro" id="IPR050174">
    <property type="entry name" value="Protocadherin/Cadherin-CA"/>
</dbReference>
<organism evidence="7">
    <name type="scientific">Arion vulgaris</name>
    <dbReference type="NCBI Taxonomy" id="1028688"/>
    <lineage>
        <taxon>Eukaryota</taxon>
        <taxon>Metazoa</taxon>
        <taxon>Spiralia</taxon>
        <taxon>Lophotrochozoa</taxon>
        <taxon>Mollusca</taxon>
        <taxon>Gastropoda</taxon>
        <taxon>Heterobranchia</taxon>
        <taxon>Euthyneura</taxon>
        <taxon>Panpulmonata</taxon>
        <taxon>Eupulmonata</taxon>
        <taxon>Stylommatophora</taxon>
        <taxon>Helicina</taxon>
        <taxon>Arionoidea</taxon>
        <taxon>Arionidae</taxon>
        <taxon>Arion</taxon>
    </lineage>
</organism>
<feature type="non-terminal residue" evidence="7">
    <location>
        <position position="1"/>
    </location>
</feature>
<dbReference type="Gene3D" id="2.60.40.60">
    <property type="entry name" value="Cadherins"/>
    <property type="match status" value="2"/>
</dbReference>
<dbReference type="EMBL" id="HACG01052866">
    <property type="protein sequence ID" value="CEK99737.1"/>
    <property type="molecule type" value="Transcribed_RNA"/>
</dbReference>
<keyword evidence="3" id="KW-0472">Membrane</keyword>
<dbReference type="Pfam" id="PF00028">
    <property type="entry name" value="Cadherin"/>
    <property type="match status" value="1"/>
</dbReference>
<dbReference type="PROSITE" id="PS50268">
    <property type="entry name" value="CADHERIN_2"/>
    <property type="match status" value="1"/>
</dbReference>
<keyword evidence="4" id="KW-0325">Glycoprotein</keyword>
<dbReference type="InterPro" id="IPR002126">
    <property type="entry name" value="Cadherin-like_dom"/>
</dbReference>
<dbReference type="PRINTS" id="PR00205">
    <property type="entry name" value="CADHERIN"/>
</dbReference>
<evidence type="ECO:0000256" key="1">
    <source>
        <dbReference type="ARBA" id="ARBA00004167"/>
    </source>
</evidence>
<dbReference type="PANTHER" id="PTHR24028:SF146">
    <property type="entry name" value="CADHERIN 96CB, ISOFORM D-RELATED"/>
    <property type="match status" value="1"/>
</dbReference>
<dbReference type="AlphaFoldDB" id="A0A0B7C3G8"/>
<proteinExistence type="predicted"/>
<keyword evidence="2" id="KW-0812">Transmembrane</keyword>
<dbReference type="PANTHER" id="PTHR24028">
    <property type="entry name" value="CADHERIN-87A"/>
    <property type="match status" value="1"/>
</dbReference>
<evidence type="ECO:0000256" key="4">
    <source>
        <dbReference type="ARBA" id="ARBA00023180"/>
    </source>
</evidence>
<evidence type="ECO:0000313" key="7">
    <source>
        <dbReference type="EMBL" id="CEK99737.1"/>
    </source>
</evidence>
<feature type="non-terminal residue" evidence="7">
    <location>
        <position position="109"/>
    </location>
</feature>
<evidence type="ECO:0000256" key="2">
    <source>
        <dbReference type="ARBA" id="ARBA00022692"/>
    </source>
</evidence>
<dbReference type="SUPFAM" id="SSF49313">
    <property type="entry name" value="Cadherin-like"/>
    <property type="match status" value="1"/>
</dbReference>
<evidence type="ECO:0000259" key="6">
    <source>
        <dbReference type="PROSITE" id="PS50268"/>
    </source>
</evidence>
<dbReference type="GO" id="GO:0005509">
    <property type="term" value="F:calcium ion binding"/>
    <property type="evidence" value="ECO:0007669"/>
    <property type="project" value="UniProtKB-UniRule"/>
</dbReference>
<dbReference type="CDD" id="cd11304">
    <property type="entry name" value="Cadherin_repeat"/>
    <property type="match status" value="2"/>
</dbReference>
<protein>
    <recommendedName>
        <fullName evidence="6">Cadherin domain-containing protein</fullName>
    </recommendedName>
</protein>
<comment type="subcellular location">
    <subcellularLocation>
        <location evidence="1">Membrane</location>
        <topology evidence="1">Single-pass membrane protein</topology>
    </subcellularLocation>
</comment>
<dbReference type="InterPro" id="IPR015919">
    <property type="entry name" value="Cadherin-like_sf"/>
</dbReference>
<dbReference type="GO" id="GO:0005886">
    <property type="term" value="C:plasma membrane"/>
    <property type="evidence" value="ECO:0007669"/>
    <property type="project" value="TreeGrafter"/>
</dbReference>
<dbReference type="GO" id="GO:0007156">
    <property type="term" value="P:homophilic cell adhesion via plasma membrane adhesion molecules"/>
    <property type="evidence" value="ECO:0007669"/>
    <property type="project" value="InterPro"/>
</dbReference>
<name>A0A0B7C3G8_9EUPU</name>
<accession>A0A0B7C3G8</accession>
<keyword evidence="3" id="KW-1133">Transmembrane helix</keyword>
<feature type="domain" description="Cadherin" evidence="6">
    <location>
        <begin position="40"/>
        <end position="106"/>
    </location>
</feature>
<evidence type="ECO:0000256" key="5">
    <source>
        <dbReference type="PROSITE-ProRule" id="PRU00043"/>
    </source>
</evidence>
<gene>
    <name evidence="7" type="primary">ORF222015</name>
</gene>
<sequence length="109" mass="12161">DSYHIQISCKDVGSPPLEIESPKVLTVNITDINDNTLMFLNNLYTANIDENRDAGQLIVQVLAQDADIGTNSEISYSIQKEAQEYIRINSRSGIISTNSPFDREKNTTL</sequence>
<reference evidence="7" key="1">
    <citation type="submission" date="2014-12" db="EMBL/GenBank/DDBJ databases">
        <title>Insight into the proteome of Arion vulgaris.</title>
        <authorList>
            <person name="Aradska J."/>
            <person name="Bulat T."/>
            <person name="Smidak R."/>
            <person name="Sarate P."/>
            <person name="Gangsoo J."/>
            <person name="Sialana F."/>
            <person name="Bilban M."/>
            <person name="Lubec G."/>
        </authorList>
    </citation>
    <scope>NUCLEOTIDE SEQUENCE</scope>
    <source>
        <tissue evidence="7">Skin</tissue>
    </source>
</reference>
<keyword evidence="5" id="KW-0106">Calcium</keyword>
<evidence type="ECO:0000256" key="3">
    <source>
        <dbReference type="ARBA" id="ARBA00022989"/>
    </source>
</evidence>